<dbReference type="AlphaFoldDB" id="A0A9X1AI77"/>
<dbReference type="InterPro" id="IPR006140">
    <property type="entry name" value="D-isomer_DH_NAD-bd"/>
</dbReference>
<feature type="domain" description="D-isomer specific 2-hydroxyacid dehydrogenase NAD-binding" evidence="3">
    <location>
        <begin position="126"/>
        <end position="302"/>
    </location>
</feature>
<evidence type="ECO:0000259" key="3">
    <source>
        <dbReference type="Pfam" id="PF02826"/>
    </source>
</evidence>
<dbReference type="Gene3D" id="3.40.50.720">
    <property type="entry name" value="NAD(P)-binding Rossmann-like Domain"/>
    <property type="match status" value="2"/>
</dbReference>
<keyword evidence="5" id="KW-1185">Reference proteome</keyword>
<accession>A0A9X1AI77</accession>
<dbReference type="PANTHER" id="PTHR43333:SF1">
    <property type="entry name" value="D-ISOMER SPECIFIC 2-HYDROXYACID DEHYDROGENASE NAD-BINDING DOMAIN-CONTAINING PROTEIN"/>
    <property type="match status" value="1"/>
</dbReference>
<evidence type="ECO:0000256" key="2">
    <source>
        <dbReference type="ARBA" id="ARBA00023027"/>
    </source>
</evidence>
<comment type="caution">
    <text evidence="4">The sequence shown here is derived from an EMBL/GenBank/DDBJ whole genome shotgun (WGS) entry which is preliminary data.</text>
</comment>
<name>A0A9X1AI77_9SPHN</name>
<dbReference type="Pfam" id="PF02826">
    <property type="entry name" value="2-Hacid_dh_C"/>
    <property type="match status" value="1"/>
</dbReference>
<reference evidence="4" key="1">
    <citation type="submission" date="2021-05" db="EMBL/GenBank/DDBJ databases">
        <title>Genome of Sphingobium sp. strain.</title>
        <authorList>
            <person name="Fan R."/>
        </authorList>
    </citation>
    <scope>NUCLEOTIDE SEQUENCE</scope>
    <source>
        <strain evidence="4">H33</strain>
    </source>
</reference>
<organism evidence="4 5">
    <name type="scientific">Sphingobium nicotianae</name>
    <dbReference type="NCBI Taxonomy" id="2782607"/>
    <lineage>
        <taxon>Bacteria</taxon>
        <taxon>Pseudomonadati</taxon>
        <taxon>Pseudomonadota</taxon>
        <taxon>Alphaproteobacteria</taxon>
        <taxon>Sphingomonadales</taxon>
        <taxon>Sphingomonadaceae</taxon>
        <taxon>Sphingobium</taxon>
    </lineage>
</organism>
<dbReference type="SUPFAM" id="SSF52283">
    <property type="entry name" value="Formate/glycerate dehydrogenase catalytic domain-like"/>
    <property type="match status" value="1"/>
</dbReference>
<dbReference type="RefSeq" id="WP_214621384.1">
    <property type="nucleotide sequence ID" value="NZ_JAHGAW010000001.1"/>
</dbReference>
<dbReference type="SUPFAM" id="SSF51735">
    <property type="entry name" value="NAD(P)-binding Rossmann-fold domains"/>
    <property type="match status" value="1"/>
</dbReference>
<dbReference type="PANTHER" id="PTHR43333">
    <property type="entry name" value="2-HACID_DH_C DOMAIN-CONTAINING PROTEIN"/>
    <property type="match status" value="1"/>
</dbReference>
<proteinExistence type="predicted"/>
<keyword evidence="1" id="KW-0560">Oxidoreductase</keyword>
<dbReference type="EMBL" id="JAHGAW010000001">
    <property type="protein sequence ID" value="MBT2185647.1"/>
    <property type="molecule type" value="Genomic_DNA"/>
</dbReference>
<dbReference type="CDD" id="cd05300">
    <property type="entry name" value="2-Hacid_dh_1"/>
    <property type="match status" value="1"/>
</dbReference>
<protein>
    <submittedName>
        <fullName evidence="4">D-2-hydroxyacid dehydrogenase</fullName>
    </submittedName>
</protein>
<evidence type="ECO:0000313" key="5">
    <source>
        <dbReference type="Proteomes" id="UP001138757"/>
    </source>
</evidence>
<gene>
    <name evidence="4" type="ORF">KK488_01660</name>
</gene>
<dbReference type="Proteomes" id="UP001138757">
    <property type="component" value="Unassembled WGS sequence"/>
</dbReference>
<evidence type="ECO:0000313" key="4">
    <source>
        <dbReference type="EMBL" id="MBT2185647.1"/>
    </source>
</evidence>
<keyword evidence="2" id="KW-0520">NAD</keyword>
<dbReference type="GO" id="GO:0016491">
    <property type="term" value="F:oxidoreductase activity"/>
    <property type="evidence" value="ECO:0007669"/>
    <property type="project" value="UniProtKB-KW"/>
</dbReference>
<dbReference type="GO" id="GO:0051287">
    <property type="term" value="F:NAD binding"/>
    <property type="evidence" value="ECO:0007669"/>
    <property type="project" value="InterPro"/>
</dbReference>
<dbReference type="InterPro" id="IPR036291">
    <property type="entry name" value="NAD(P)-bd_dom_sf"/>
</dbReference>
<evidence type="ECO:0000256" key="1">
    <source>
        <dbReference type="ARBA" id="ARBA00023002"/>
    </source>
</evidence>
<sequence length="336" mass="35716">MAERNGAGENGIGTGRPPTRMVVALGGYFGTTIEDRLGGRPDLELVTADGDALDEALRDADALLTTGMHYSEKMHHAIREAGPRLRWLHTLTAGNERLEAHGVPDHVVVTRTGGHHAPIVAEHATAMLLALARGLPAAWDAQKEGVWARERSIGSTRSLYQRTAVVLGLGPIGEAIARHLKAFGMTVLGVSRRGRPCDAVDRVYAQDGLLEALARAHVLMIAAPGGPGTEKLIDSQALATLQPRAFVTNIGRGSIIDSLALDAALRSGHIGGAGLDVTDPEPLPEGHPLWTAPNCIITPHRAGSGDPGSADRMLDSIVHNLERFRRGEPLDYVLEL</sequence>